<evidence type="ECO:0000256" key="1">
    <source>
        <dbReference type="SAM" id="Phobius"/>
    </source>
</evidence>
<evidence type="ECO:0000313" key="3">
    <source>
        <dbReference type="Proteomes" id="UP000320393"/>
    </source>
</evidence>
<keyword evidence="1" id="KW-0812">Transmembrane</keyword>
<evidence type="ECO:0000313" key="2">
    <source>
        <dbReference type="EMBL" id="TMJ08040.1"/>
    </source>
</evidence>
<comment type="caution">
    <text evidence="2">The sequence shown here is derived from an EMBL/GenBank/DDBJ whole genome shotgun (WGS) entry which is preliminary data.</text>
</comment>
<feature type="transmembrane region" description="Helical" evidence="1">
    <location>
        <begin position="43"/>
        <end position="64"/>
    </location>
</feature>
<feature type="transmembrane region" description="Helical" evidence="1">
    <location>
        <begin position="289"/>
        <end position="307"/>
    </location>
</feature>
<feature type="transmembrane region" description="Helical" evidence="1">
    <location>
        <begin position="208"/>
        <end position="229"/>
    </location>
</feature>
<feature type="transmembrane region" description="Helical" evidence="1">
    <location>
        <begin position="313"/>
        <end position="334"/>
    </location>
</feature>
<feature type="transmembrane region" description="Helical" evidence="1">
    <location>
        <begin position="84"/>
        <end position="109"/>
    </location>
</feature>
<sequence>MPVAARAPRIRFDRNELSGAFGDIGTDFPLLVGMSLAAKLDPAGVFTMFGMMQILTGLVYGIPMPAQPLKAVAVLVIAQRIPGHILYGGGLAIGLAMLVLAATGLLDVLTRVVPKVVVRGIQFGLGLQLSMLALRDYVPAEGMPGYVLGGISFVIILLLLGNRRYPPAPLAILLGIGYALLFRVSGNVLIHSAGLHLPELTPPTTQDILTGFLLLALPQIPLSLGNSILATKQIAADLFPERRITTRKIGLTYSVMNLVNPFLGGVPTCHGSGGMAGHYAFGARTGGSVLLYGALYLALGLFVSAGFRDIIPVFPRPVLGVILLFEAVALLRLARDTASSSPDFSLVLLIGAIAASLPYGYLVALVLGTIVARTTRPWAMGLIAEGPGAGGGRERQTWRA</sequence>
<dbReference type="EMBL" id="VBAM01000430">
    <property type="protein sequence ID" value="TMJ08040.1"/>
    <property type="molecule type" value="Genomic_DNA"/>
</dbReference>
<feature type="transmembrane region" description="Helical" evidence="1">
    <location>
        <begin position="168"/>
        <end position="188"/>
    </location>
</feature>
<keyword evidence="1" id="KW-0472">Membrane</keyword>
<reference evidence="2 3" key="1">
    <citation type="journal article" date="2019" name="Nat. Microbiol.">
        <title>Mediterranean grassland soil C-N compound turnover is dependent on rainfall and depth, and is mediated by genomically divergent microorganisms.</title>
        <authorList>
            <person name="Diamond S."/>
            <person name="Andeer P.F."/>
            <person name="Li Z."/>
            <person name="Crits-Christoph A."/>
            <person name="Burstein D."/>
            <person name="Anantharaman K."/>
            <person name="Lane K.R."/>
            <person name="Thomas B.C."/>
            <person name="Pan C."/>
            <person name="Northen T.R."/>
            <person name="Banfield J.F."/>
        </authorList>
    </citation>
    <scope>NUCLEOTIDE SEQUENCE [LARGE SCALE GENOMIC DNA]</scope>
    <source>
        <strain evidence="2">NP_5</strain>
    </source>
</reference>
<dbReference type="Proteomes" id="UP000320393">
    <property type="component" value="Unassembled WGS sequence"/>
</dbReference>
<gene>
    <name evidence="2" type="ORF">E6H02_10545</name>
</gene>
<feature type="transmembrane region" description="Helical" evidence="1">
    <location>
        <begin position="143"/>
        <end position="161"/>
    </location>
</feature>
<organism evidence="2 3">
    <name type="scientific">Candidatus Segetimicrobium genomatis</name>
    <dbReference type="NCBI Taxonomy" id="2569760"/>
    <lineage>
        <taxon>Bacteria</taxon>
        <taxon>Bacillati</taxon>
        <taxon>Candidatus Sysuimicrobiota</taxon>
        <taxon>Candidatus Sysuimicrobiia</taxon>
        <taxon>Candidatus Sysuimicrobiales</taxon>
        <taxon>Candidatus Segetimicrobiaceae</taxon>
        <taxon>Candidatus Segetimicrobium</taxon>
    </lineage>
</organism>
<proteinExistence type="predicted"/>
<protein>
    <submittedName>
        <fullName evidence="2">Transporter</fullName>
    </submittedName>
</protein>
<dbReference type="AlphaFoldDB" id="A0A537LJ87"/>
<dbReference type="Pfam" id="PF16983">
    <property type="entry name" value="MFS_MOT1"/>
    <property type="match status" value="2"/>
</dbReference>
<keyword evidence="1" id="KW-1133">Transmembrane helix</keyword>
<dbReference type="GO" id="GO:0015098">
    <property type="term" value="F:molybdate ion transmembrane transporter activity"/>
    <property type="evidence" value="ECO:0007669"/>
    <property type="project" value="InterPro"/>
</dbReference>
<dbReference type="PANTHER" id="PTHR31970:SF9">
    <property type="entry name" value="MOLYBDATE TRANSPORTER 2"/>
    <property type="match status" value="1"/>
</dbReference>
<dbReference type="PANTHER" id="PTHR31970">
    <property type="match status" value="1"/>
</dbReference>
<dbReference type="InterPro" id="IPR031563">
    <property type="entry name" value="MOT1/MOT2"/>
</dbReference>
<name>A0A537LJ87_9BACT</name>
<feature type="transmembrane region" description="Helical" evidence="1">
    <location>
        <begin position="346"/>
        <end position="372"/>
    </location>
</feature>
<accession>A0A537LJ87</accession>